<evidence type="ECO:0000256" key="14">
    <source>
        <dbReference type="ARBA" id="ARBA00049497"/>
    </source>
</evidence>
<evidence type="ECO:0000256" key="12">
    <source>
        <dbReference type="ARBA" id="ARBA00047545"/>
    </source>
</evidence>
<keyword evidence="6" id="KW-0949">S-adenosyl-L-methionine</keyword>
<evidence type="ECO:0000256" key="18">
    <source>
        <dbReference type="SAM" id="MobiDB-lite"/>
    </source>
</evidence>
<reference evidence="20 21" key="1">
    <citation type="journal article" date="2015" name="Nat. Commun.">
        <title>Lucilia cuprina genome unlocks parasitic fly biology to underpin future interventions.</title>
        <authorList>
            <person name="Anstead C.A."/>
            <person name="Korhonen P.K."/>
            <person name="Young N.D."/>
            <person name="Hall R.S."/>
            <person name="Jex A.R."/>
            <person name="Murali S.C."/>
            <person name="Hughes D.S."/>
            <person name="Lee S.F."/>
            <person name="Perry T."/>
            <person name="Stroehlein A.J."/>
            <person name="Ansell B.R."/>
            <person name="Breugelmans B."/>
            <person name="Hofmann A."/>
            <person name="Qu J."/>
            <person name="Dugan S."/>
            <person name="Lee S.L."/>
            <person name="Chao H."/>
            <person name="Dinh H."/>
            <person name="Han Y."/>
            <person name="Doddapaneni H.V."/>
            <person name="Worley K.C."/>
            <person name="Muzny D.M."/>
            <person name="Ioannidis P."/>
            <person name="Waterhouse R.M."/>
            <person name="Zdobnov E.M."/>
            <person name="James P.J."/>
            <person name="Bagnall N.H."/>
            <person name="Kotze A.C."/>
            <person name="Gibbs R.A."/>
            <person name="Richards S."/>
            <person name="Batterham P."/>
            <person name="Gasser R.B."/>
        </authorList>
    </citation>
    <scope>NUCLEOTIDE SEQUENCE [LARGE SCALE GENOMIC DNA]</scope>
    <source>
        <strain evidence="20 21">LS</strain>
        <tissue evidence="20">Full body</tissue>
    </source>
</reference>
<keyword evidence="5" id="KW-0808">Transferase</keyword>
<protein>
    <recommendedName>
        <fullName evidence="15">Protein-lysine N-trimethyltransferase SMYD5</fullName>
        <ecNumber evidence="2">2.1.1.359</ecNumber>
        <ecNumber evidence="10">2.1.1.372</ecNumber>
    </recommendedName>
    <alternativeName>
        <fullName evidence="11">SET and MYND domain-containing protein 5</fullName>
    </alternativeName>
    <alternativeName>
        <fullName evidence="16">[histone H3]-lysine20 N-trimethyltransferase SMYD5</fullName>
    </alternativeName>
    <alternativeName>
        <fullName evidence="17">[histone H4]-lysine36 N-trimethyltransferase SMYD5</fullName>
    </alternativeName>
</protein>
<evidence type="ECO:0000256" key="3">
    <source>
        <dbReference type="ARBA" id="ARBA00022490"/>
    </source>
</evidence>
<evidence type="ECO:0000256" key="7">
    <source>
        <dbReference type="ARBA" id="ARBA00022723"/>
    </source>
</evidence>
<evidence type="ECO:0000313" key="20">
    <source>
        <dbReference type="EMBL" id="KNC24303.1"/>
    </source>
</evidence>
<keyword evidence="4" id="KW-0489">Methyltransferase</keyword>
<organism evidence="20 21">
    <name type="scientific">Lucilia cuprina</name>
    <name type="common">Green bottle fly</name>
    <name type="synonym">Australian sheep blowfly</name>
    <dbReference type="NCBI Taxonomy" id="7375"/>
    <lineage>
        <taxon>Eukaryota</taxon>
        <taxon>Metazoa</taxon>
        <taxon>Ecdysozoa</taxon>
        <taxon>Arthropoda</taxon>
        <taxon>Hexapoda</taxon>
        <taxon>Insecta</taxon>
        <taxon>Pterygota</taxon>
        <taxon>Neoptera</taxon>
        <taxon>Endopterygota</taxon>
        <taxon>Diptera</taxon>
        <taxon>Brachycera</taxon>
        <taxon>Muscomorpha</taxon>
        <taxon>Oestroidea</taxon>
        <taxon>Calliphoridae</taxon>
        <taxon>Luciliinae</taxon>
        <taxon>Lucilia</taxon>
    </lineage>
</organism>
<evidence type="ECO:0000313" key="21">
    <source>
        <dbReference type="Proteomes" id="UP000037069"/>
    </source>
</evidence>
<comment type="catalytic activity">
    <reaction evidence="13">
        <text>L-lysyl(20)-[histone H4] + 3 S-adenosyl-L-methionine = N(6),N(6),N(6)-trimethyl-L-lysyl(20)-[histone H4] + 3 S-adenosyl-L-homocysteine + 3 H(+)</text>
        <dbReference type="Rhea" id="RHEA:64456"/>
        <dbReference type="Rhea" id="RHEA-COMP:15554"/>
        <dbReference type="Rhea" id="RHEA-COMP:15998"/>
        <dbReference type="ChEBI" id="CHEBI:15378"/>
        <dbReference type="ChEBI" id="CHEBI:29969"/>
        <dbReference type="ChEBI" id="CHEBI:57856"/>
        <dbReference type="ChEBI" id="CHEBI:59789"/>
        <dbReference type="ChEBI" id="CHEBI:61961"/>
        <dbReference type="EC" id="2.1.1.372"/>
    </reaction>
</comment>
<dbReference type="Gene3D" id="1.10.220.160">
    <property type="match status" value="1"/>
</dbReference>
<accession>A0A0L0BW97</accession>
<dbReference type="OMA" id="LMAMYQQ"/>
<dbReference type="FunFam" id="2.170.270.10:FF:000078">
    <property type="entry name" value="SMYD family member 5"/>
    <property type="match status" value="1"/>
</dbReference>
<evidence type="ECO:0000256" key="17">
    <source>
        <dbReference type="ARBA" id="ARBA00049806"/>
    </source>
</evidence>
<keyword evidence="7" id="KW-0479">Metal-binding</keyword>
<evidence type="ECO:0000256" key="15">
    <source>
        <dbReference type="ARBA" id="ARBA00049768"/>
    </source>
</evidence>
<keyword evidence="21" id="KW-1185">Reference proteome</keyword>
<evidence type="ECO:0000256" key="6">
    <source>
        <dbReference type="ARBA" id="ARBA00022691"/>
    </source>
</evidence>
<dbReference type="EC" id="2.1.1.372" evidence="10"/>
<evidence type="ECO:0000256" key="4">
    <source>
        <dbReference type="ARBA" id="ARBA00022603"/>
    </source>
</evidence>
<evidence type="ECO:0000259" key="19">
    <source>
        <dbReference type="PROSITE" id="PS50280"/>
    </source>
</evidence>
<evidence type="ECO:0000256" key="1">
    <source>
        <dbReference type="ARBA" id="ARBA00004496"/>
    </source>
</evidence>
<dbReference type="GO" id="GO:0005737">
    <property type="term" value="C:cytoplasm"/>
    <property type="evidence" value="ECO:0007669"/>
    <property type="project" value="UniProtKB-SubCell"/>
</dbReference>
<feature type="domain" description="SET" evidence="19">
    <location>
        <begin position="2"/>
        <end position="334"/>
    </location>
</feature>
<dbReference type="PROSITE" id="PS50280">
    <property type="entry name" value="SET"/>
    <property type="match status" value="1"/>
</dbReference>
<comment type="subcellular location">
    <subcellularLocation>
        <location evidence="1">Cytoplasm</location>
    </subcellularLocation>
</comment>
<dbReference type="GO" id="GO:0045595">
    <property type="term" value="P:regulation of cell differentiation"/>
    <property type="evidence" value="ECO:0007669"/>
    <property type="project" value="UniProtKB-ARBA"/>
</dbReference>
<evidence type="ECO:0000256" key="9">
    <source>
        <dbReference type="ARBA" id="ARBA00022833"/>
    </source>
</evidence>
<gene>
    <name evidence="20" type="ORF">FF38_04587</name>
</gene>
<dbReference type="CDD" id="cd10521">
    <property type="entry name" value="SET_SMYD5"/>
    <property type="match status" value="1"/>
</dbReference>
<sequence length="393" mass="45147">MYSFDIKEIPGKGRAMLATKAYNVGDVIFEEEPFVSSQFSWNAAYGYAACDHCMRPLETVTENVRRLANKPALVVPLLEHDPTKQWLEQFCCCPKCKVRYCSEDCRMEALKKYHRVACMGSFRTDDSHPINRLNEIWKKMHYPPETGTIMLLVRLMAMYQQSPNKAEFLETLQSFQSLIVNKEQQIYHKMLGENFEIQMEQLYAAFCEAFQGEEFAVFTTPEAFKTLMGLVGTNSQGVATSVLAEWVKKVSDLPMPESDKVKLDEYIDDLYNKVGEFAGEFLNNEGSGLYLLQSKINHSCVPNAQSTFPYSNDIVVLKATQPIQPGEEICISYLDECQLERSRHSRQKILKENYIFVCQCPKCQLEANDPDETSEDEYDDDEMDMDDDDDMDD</sequence>
<dbReference type="GO" id="GO:0045814">
    <property type="term" value="P:negative regulation of gene expression, epigenetic"/>
    <property type="evidence" value="ECO:0007669"/>
    <property type="project" value="TreeGrafter"/>
</dbReference>
<dbReference type="GO" id="GO:0140955">
    <property type="term" value="F:histone H3K36 trimethyltransferase activity"/>
    <property type="evidence" value="ECO:0007669"/>
    <property type="project" value="UniProtKB-EC"/>
</dbReference>
<keyword evidence="9" id="KW-0862">Zinc</keyword>
<comment type="caution">
    <text evidence="20">The sequence shown here is derived from an EMBL/GenBank/DDBJ whole genome shotgun (WGS) entry which is preliminary data.</text>
</comment>
<dbReference type="Pfam" id="PF00856">
    <property type="entry name" value="SET"/>
    <property type="match status" value="1"/>
</dbReference>
<evidence type="ECO:0000256" key="8">
    <source>
        <dbReference type="ARBA" id="ARBA00022771"/>
    </source>
</evidence>
<comment type="catalytic activity">
    <reaction evidence="12">
        <text>L-lysyl(36)-[histone H3] + 3 S-adenosyl-L-methionine = N(6),N(6),N(6)-trimethyl-L-lysyl(36)-[histone H3] + 3 S-adenosyl-L-homocysteine + 3 H(+)</text>
        <dbReference type="Rhea" id="RHEA:60324"/>
        <dbReference type="Rhea" id="RHEA-COMP:9785"/>
        <dbReference type="Rhea" id="RHEA-COMP:15536"/>
        <dbReference type="ChEBI" id="CHEBI:15378"/>
        <dbReference type="ChEBI" id="CHEBI:29969"/>
        <dbReference type="ChEBI" id="CHEBI:57856"/>
        <dbReference type="ChEBI" id="CHEBI:59789"/>
        <dbReference type="ChEBI" id="CHEBI:61961"/>
        <dbReference type="EC" id="2.1.1.359"/>
    </reaction>
</comment>
<dbReference type="PANTHER" id="PTHR46402:SF2">
    <property type="entry name" value="HISTONE-LYSINE N-TRIMETHYLTRANSFERASE SMYD5"/>
    <property type="match status" value="1"/>
</dbReference>
<dbReference type="EC" id="2.1.1.359" evidence="2"/>
<dbReference type="STRING" id="7375.A0A0L0BW97"/>
<dbReference type="GO" id="GO:0140943">
    <property type="term" value="F:histone H4K20 trimethyltransferase activity"/>
    <property type="evidence" value="ECO:0007669"/>
    <property type="project" value="UniProtKB-EC"/>
</dbReference>
<dbReference type="GO" id="GO:0032259">
    <property type="term" value="P:methylation"/>
    <property type="evidence" value="ECO:0007669"/>
    <property type="project" value="UniProtKB-KW"/>
</dbReference>
<dbReference type="InterPro" id="IPR044422">
    <property type="entry name" value="SMYD5_SET"/>
</dbReference>
<dbReference type="SUPFAM" id="SSF82199">
    <property type="entry name" value="SET domain"/>
    <property type="match status" value="1"/>
</dbReference>
<proteinExistence type="predicted"/>
<feature type="compositionally biased region" description="Acidic residues" evidence="18">
    <location>
        <begin position="368"/>
        <end position="393"/>
    </location>
</feature>
<evidence type="ECO:0000256" key="11">
    <source>
        <dbReference type="ARBA" id="ARBA00033038"/>
    </source>
</evidence>
<dbReference type="SMART" id="SM00317">
    <property type="entry name" value="SET"/>
    <property type="match status" value="1"/>
</dbReference>
<dbReference type="Proteomes" id="UP000037069">
    <property type="component" value="Unassembled WGS sequence"/>
</dbReference>
<evidence type="ECO:0000256" key="13">
    <source>
        <dbReference type="ARBA" id="ARBA00048081"/>
    </source>
</evidence>
<evidence type="ECO:0000256" key="2">
    <source>
        <dbReference type="ARBA" id="ARBA00012178"/>
    </source>
</evidence>
<evidence type="ECO:0000256" key="5">
    <source>
        <dbReference type="ARBA" id="ARBA00022679"/>
    </source>
</evidence>
<dbReference type="Gene3D" id="6.10.140.2220">
    <property type="match status" value="1"/>
</dbReference>
<dbReference type="GO" id="GO:0008270">
    <property type="term" value="F:zinc ion binding"/>
    <property type="evidence" value="ECO:0007669"/>
    <property type="project" value="UniProtKB-KW"/>
</dbReference>
<name>A0A0L0BW97_LUCCU</name>
<dbReference type="AlphaFoldDB" id="A0A0L0BW97"/>
<dbReference type="OrthoDB" id="438641at2759"/>
<dbReference type="InterPro" id="IPR001214">
    <property type="entry name" value="SET_dom"/>
</dbReference>
<comment type="catalytic activity">
    <reaction evidence="14">
        <text>L-lysyl-[protein] + 3 S-adenosyl-L-methionine = N(6),N(6),N(6)-trimethyl-L-lysyl-[protein] + 3 S-adenosyl-L-homocysteine + 3 H(+)</text>
        <dbReference type="Rhea" id="RHEA:54192"/>
        <dbReference type="Rhea" id="RHEA-COMP:9752"/>
        <dbReference type="Rhea" id="RHEA-COMP:13826"/>
        <dbReference type="ChEBI" id="CHEBI:15378"/>
        <dbReference type="ChEBI" id="CHEBI:29969"/>
        <dbReference type="ChEBI" id="CHEBI:57856"/>
        <dbReference type="ChEBI" id="CHEBI:59789"/>
        <dbReference type="ChEBI" id="CHEBI:61961"/>
    </reaction>
    <physiologicalReaction direction="left-to-right" evidence="14">
        <dbReference type="Rhea" id="RHEA:54193"/>
    </physiologicalReaction>
</comment>
<keyword evidence="8" id="KW-0863">Zinc-finger</keyword>
<dbReference type="PANTHER" id="PTHR46402">
    <property type="entry name" value="SET AND MYND DOMAIN-CONTAINING PROTEIN 5"/>
    <property type="match status" value="1"/>
</dbReference>
<evidence type="ECO:0000256" key="10">
    <source>
        <dbReference type="ARBA" id="ARBA00024057"/>
    </source>
</evidence>
<dbReference type="InterPro" id="IPR046341">
    <property type="entry name" value="SET_dom_sf"/>
</dbReference>
<feature type="region of interest" description="Disordered" evidence="18">
    <location>
        <begin position="366"/>
        <end position="393"/>
    </location>
</feature>
<dbReference type="EMBL" id="JRES01001243">
    <property type="protein sequence ID" value="KNC24303.1"/>
    <property type="molecule type" value="Genomic_DNA"/>
</dbReference>
<evidence type="ECO:0000256" key="16">
    <source>
        <dbReference type="ARBA" id="ARBA00049789"/>
    </source>
</evidence>
<dbReference type="Gene3D" id="2.170.270.10">
    <property type="entry name" value="SET domain"/>
    <property type="match status" value="2"/>
</dbReference>
<keyword evidence="3" id="KW-0963">Cytoplasm</keyword>